<dbReference type="AlphaFoldDB" id="A0A7M3SAS7"/>
<dbReference type="EMBL" id="AP023368">
    <property type="protein sequence ID" value="BCK01695.1"/>
    <property type="molecule type" value="Genomic_DNA"/>
</dbReference>
<evidence type="ECO:0000313" key="4">
    <source>
        <dbReference type="Proteomes" id="UP000515703"/>
    </source>
</evidence>
<dbReference type="Proteomes" id="UP000515703">
    <property type="component" value="Chromosome"/>
</dbReference>
<dbReference type="SUPFAM" id="SSF55136">
    <property type="entry name" value="Probable bacterial effector-binding domain"/>
    <property type="match status" value="1"/>
</dbReference>
<proteinExistence type="predicted"/>
<dbReference type="GO" id="GO:0003700">
    <property type="term" value="F:DNA-binding transcription factor activity"/>
    <property type="evidence" value="ECO:0007669"/>
    <property type="project" value="InterPro"/>
</dbReference>
<evidence type="ECO:0000313" key="3">
    <source>
        <dbReference type="EMBL" id="BCK01695.1"/>
    </source>
</evidence>
<dbReference type="SMART" id="SM00871">
    <property type="entry name" value="AraC_E_bind"/>
    <property type="match status" value="1"/>
</dbReference>
<dbReference type="InterPro" id="IPR047057">
    <property type="entry name" value="MerR_fam"/>
</dbReference>
<dbReference type="KEGG" id="acht:bsdcttw_47350"/>
<feature type="domain" description="HTH merR-type" evidence="2">
    <location>
        <begin position="1"/>
        <end position="71"/>
    </location>
</feature>
<dbReference type="RefSeq" id="WP_185257231.1">
    <property type="nucleotide sequence ID" value="NZ_AP023368.1"/>
</dbReference>
<keyword evidence="1" id="KW-0238">DNA-binding</keyword>
<dbReference type="Pfam" id="PF13411">
    <property type="entry name" value="MerR_1"/>
    <property type="match status" value="1"/>
</dbReference>
<keyword evidence="4" id="KW-1185">Reference proteome</keyword>
<dbReference type="Gene3D" id="1.10.1660.10">
    <property type="match status" value="1"/>
</dbReference>
<dbReference type="Pfam" id="PF06445">
    <property type="entry name" value="GyrI-like"/>
    <property type="match status" value="1"/>
</dbReference>
<dbReference type="CDD" id="cd01107">
    <property type="entry name" value="HTH_BmrR"/>
    <property type="match status" value="1"/>
</dbReference>
<dbReference type="PANTHER" id="PTHR30204:SF97">
    <property type="entry name" value="MERR FAMILY REGULATORY PROTEIN"/>
    <property type="match status" value="1"/>
</dbReference>
<sequence>MFKIGEFAKLNRITISTLRHYDAINLLKPVRIEEATGYRYYSAEQMPYLSRIFRLKEMGFSLDEITLIMEGDGDKDGLMRLLSLRQAQIRDTIAREEGRLINLKDFMRDLNQEGNAMEYNILLKKTDSIKVAGLRDFIPGYTEQGPLWEELVSYIKENHGKIVPPCIAIYYDNKGPESLVDAEVLESISGDLKGNERITVRYLESVEAACVVHKGSYGKLGQAYNALSAWIEEKDLKIAGPQRELYLKGEWDSDSEEEYITEIQIPVVKKDAF</sequence>
<gene>
    <name evidence="3" type="ORF">bsdcttw_47350</name>
</gene>
<dbReference type="InterPro" id="IPR009061">
    <property type="entry name" value="DNA-bd_dom_put_sf"/>
</dbReference>
<reference evidence="3 4" key="2">
    <citation type="submission" date="2020-08" db="EMBL/GenBank/DDBJ databases">
        <authorList>
            <person name="Ueki A."/>
            <person name="Tonouchi A."/>
        </authorList>
    </citation>
    <scope>NUCLEOTIDE SEQUENCE [LARGE SCALE GENOMIC DNA]</scope>
    <source>
        <strain evidence="3 4">CTTW</strain>
    </source>
</reference>
<evidence type="ECO:0000256" key="1">
    <source>
        <dbReference type="ARBA" id="ARBA00023125"/>
    </source>
</evidence>
<dbReference type="GO" id="GO:0003677">
    <property type="term" value="F:DNA binding"/>
    <property type="evidence" value="ECO:0007669"/>
    <property type="project" value="UniProtKB-KW"/>
</dbReference>
<dbReference type="SMART" id="SM00422">
    <property type="entry name" value="HTH_MERR"/>
    <property type="match status" value="1"/>
</dbReference>
<dbReference type="InterPro" id="IPR011256">
    <property type="entry name" value="Reg_factor_effector_dom_sf"/>
</dbReference>
<organism evidence="3 4">
    <name type="scientific">Anaerocolumna chitinilytica</name>
    <dbReference type="NCBI Taxonomy" id="1727145"/>
    <lineage>
        <taxon>Bacteria</taxon>
        <taxon>Bacillati</taxon>
        <taxon>Bacillota</taxon>
        <taxon>Clostridia</taxon>
        <taxon>Lachnospirales</taxon>
        <taxon>Lachnospiraceae</taxon>
        <taxon>Anaerocolumna</taxon>
    </lineage>
</organism>
<reference evidence="3 4" key="1">
    <citation type="submission" date="2020-08" db="EMBL/GenBank/DDBJ databases">
        <title>Draft genome sequencing of an Anaerocolumna strain isolated from anoxic soil subjected to BSD treatment.</title>
        <authorList>
            <person name="Uek A."/>
            <person name="Tonouchi A."/>
        </authorList>
    </citation>
    <scope>NUCLEOTIDE SEQUENCE [LARGE SCALE GENOMIC DNA]</scope>
    <source>
        <strain evidence="3 4">CTTW</strain>
    </source>
</reference>
<dbReference type="InterPro" id="IPR000551">
    <property type="entry name" value="MerR-type_HTH_dom"/>
</dbReference>
<dbReference type="Gene3D" id="3.20.80.10">
    <property type="entry name" value="Regulatory factor, effector binding domain"/>
    <property type="match status" value="1"/>
</dbReference>
<dbReference type="PANTHER" id="PTHR30204">
    <property type="entry name" value="REDOX-CYCLING DRUG-SENSING TRANSCRIPTIONAL ACTIVATOR SOXR"/>
    <property type="match status" value="1"/>
</dbReference>
<dbReference type="InterPro" id="IPR010499">
    <property type="entry name" value="AraC_E-bd"/>
</dbReference>
<name>A0A7M3SAS7_9FIRM</name>
<accession>A0A7M3SAS7</accession>
<protein>
    <submittedName>
        <fullName evidence="3">MerR family transcriptional regulator</fullName>
    </submittedName>
</protein>
<evidence type="ECO:0000259" key="2">
    <source>
        <dbReference type="PROSITE" id="PS50937"/>
    </source>
</evidence>
<dbReference type="InterPro" id="IPR029442">
    <property type="entry name" value="GyrI-like"/>
</dbReference>
<dbReference type="SUPFAM" id="SSF46955">
    <property type="entry name" value="Putative DNA-binding domain"/>
    <property type="match status" value="1"/>
</dbReference>
<dbReference type="PROSITE" id="PS50937">
    <property type="entry name" value="HTH_MERR_2"/>
    <property type="match status" value="1"/>
</dbReference>